<reference evidence="2 3" key="1">
    <citation type="submission" date="2018-09" db="EMBL/GenBank/DDBJ databases">
        <title>Bacillus saliacetes sp. nov., isolated from Thai shrimp paste (Ka-pi).</title>
        <authorList>
            <person name="Daroonpunt R."/>
            <person name="Tanasupawat S."/>
            <person name="Yiamsombut S."/>
        </authorList>
    </citation>
    <scope>NUCLEOTIDE SEQUENCE [LARGE SCALE GENOMIC DNA]</scope>
    <source>
        <strain evidence="2 3">SKP7-4</strain>
    </source>
</reference>
<evidence type="ECO:0000256" key="1">
    <source>
        <dbReference type="SAM" id="Phobius"/>
    </source>
</evidence>
<accession>A0A3A1QSM2</accession>
<dbReference type="AlphaFoldDB" id="A0A3A1QSM2"/>
<gene>
    <name evidence="2" type="ORF">D3H55_22655</name>
</gene>
<feature type="transmembrane region" description="Helical" evidence="1">
    <location>
        <begin position="68"/>
        <end position="84"/>
    </location>
</feature>
<sequence>MHYIDFFIRLGLYPLTCLIFMNLFPVHRSRSTKVCFLIFSSLLLTLIEWGMHGVSIIKYDGWKLQYSFFKYLFIFLLVYINGFVSSKLSKGNSME</sequence>
<name>A0A3A1QSM2_9BACI</name>
<dbReference type="InterPro" id="IPR048147">
    <property type="entry name" value="CBO0543-like"/>
</dbReference>
<dbReference type="EMBL" id="QXIR01000052">
    <property type="protein sequence ID" value="RIW27647.1"/>
    <property type="molecule type" value="Genomic_DNA"/>
</dbReference>
<protein>
    <submittedName>
        <fullName evidence="2">Uncharacterized protein</fullName>
    </submittedName>
</protein>
<proteinExistence type="predicted"/>
<keyword evidence="3" id="KW-1185">Reference proteome</keyword>
<organism evidence="2 3">
    <name type="scientific">Bacillus salacetis</name>
    <dbReference type="NCBI Taxonomy" id="2315464"/>
    <lineage>
        <taxon>Bacteria</taxon>
        <taxon>Bacillati</taxon>
        <taxon>Bacillota</taxon>
        <taxon>Bacilli</taxon>
        <taxon>Bacillales</taxon>
        <taxon>Bacillaceae</taxon>
        <taxon>Bacillus</taxon>
    </lineage>
</organism>
<feature type="transmembrane region" description="Helical" evidence="1">
    <location>
        <begin position="36"/>
        <end position="56"/>
    </location>
</feature>
<keyword evidence="1" id="KW-1133">Transmembrane helix</keyword>
<dbReference type="Proteomes" id="UP000265801">
    <property type="component" value="Unassembled WGS sequence"/>
</dbReference>
<dbReference type="NCBIfam" id="NF041644">
    <property type="entry name" value="CBO0543_fam"/>
    <property type="match status" value="1"/>
</dbReference>
<keyword evidence="1" id="KW-0472">Membrane</keyword>
<evidence type="ECO:0000313" key="3">
    <source>
        <dbReference type="Proteomes" id="UP000265801"/>
    </source>
</evidence>
<feature type="transmembrane region" description="Helical" evidence="1">
    <location>
        <begin position="6"/>
        <end position="24"/>
    </location>
</feature>
<evidence type="ECO:0000313" key="2">
    <source>
        <dbReference type="EMBL" id="RIW27647.1"/>
    </source>
</evidence>
<comment type="caution">
    <text evidence="2">The sequence shown here is derived from an EMBL/GenBank/DDBJ whole genome shotgun (WGS) entry which is preliminary data.</text>
</comment>
<keyword evidence="1" id="KW-0812">Transmembrane</keyword>